<dbReference type="Gramene" id="KZM90443">
    <property type="protein sequence ID" value="KZM90443"/>
    <property type="gene ID" value="DCAR_022192"/>
</dbReference>
<reference evidence="2" key="1">
    <citation type="journal article" date="2016" name="Nat. Genet.">
        <title>A high-quality carrot genome assembly provides new insights into carotenoid accumulation and asterid genome evolution.</title>
        <authorList>
            <person name="Iorizzo M."/>
            <person name="Ellison S."/>
            <person name="Senalik D."/>
            <person name="Zeng P."/>
            <person name="Satapoomin P."/>
            <person name="Huang J."/>
            <person name="Bowman M."/>
            <person name="Iovene M."/>
            <person name="Sanseverino W."/>
            <person name="Cavagnaro P."/>
            <person name="Yildiz M."/>
            <person name="Macko-Podgorni A."/>
            <person name="Moranska E."/>
            <person name="Grzebelus E."/>
            <person name="Grzebelus D."/>
            <person name="Ashrafi H."/>
            <person name="Zheng Z."/>
            <person name="Cheng S."/>
            <person name="Spooner D."/>
            <person name="Van Deynze A."/>
            <person name="Simon P."/>
        </authorList>
    </citation>
    <scope>NUCLEOTIDE SEQUENCE</scope>
    <source>
        <tissue evidence="2">Leaf</tissue>
    </source>
</reference>
<feature type="compositionally biased region" description="Basic and acidic residues" evidence="1">
    <location>
        <begin position="1"/>
        <end position="17"/>
    </location>
</feature>
<name>A0A161XCP3_DAUCS</name>
<gene>
    <name evidence="2" type="ORF">DCAR_0623962</name>
</gene>
<feature type="compositionally biased region" description="Acidic residues" evidence="1">
    <location>
        <begin position="86"/>
        <end position="95"/>
    </location>
</feature>
<dbReference type="Proteomes" id="UP000077755">
    <property type="component" value="Chromosome 6"/>
</dbReference>
<dbReference type="EMBL" id="CP093348">
    <property type="protein sequence ID" value="WOH04553.1"/>
    <property type="molecule type" value="Genomic_DNA"/>
</dbReference>
<sequence length="123" mass="13863">MLMVPEMKDMLEKHADEVESEEGTSSEGSECGGYDDEEETGDDDNDSEEDCKKPSSSKDWEQSDDDKFDTDLEIEGSRTGNKENSVDDDDEDAEDDEHHVFEAHKKLTGIKQKQMILSDPNLV</sequence>
<organism evidence="2 3">
    <name type="scientific">Daucus carota subsp. sativus</name>
    <name type="common">Carrot</name>
    <dbReference type="NCBI Taxonomy" id="79200"/>
    <lineage>
        <taxon>Eukaryota</taxon>
        <taxon>Viridiplantae</taxon>
        <taxon>Streptophyta</taxon>
        <taxon>Embryophyta</taxon>
        <taxon>Tracheophyta</taxon>
        <taxon>Spermatophyta</taxon>
        <taxon>Magnoliopsida</taxon>
        <taxon>eudicotyledons</taxon>
        <taxon>Gunneridae</taxon>
        <taxon>Pentapetalae</taxon>
        <taxon>asterids</taxon>
        <taxon>campanulids</taxon>
        <taxon>Apiales</taxon>
        <taxon>Apiaceae</taxon>
        <taxon>Apioideae</taxon>
        <taxon>Scandiceae</taxon>
        <taxon>Daucinae</taxon>
        <taxon>Daucus</taxon>
        <taxon>Daucus sect. Daucus</taxon>
    </lineage>
</organism>
<accession>A0A161XCP3</accession>
<feature type="compositionally biased region" description="Basic and acidic residues" evidence="1">
    <location>
        <begin position="50"/>
        <end position="61"/>
    </location>
</feature>
<evidence type="ECO:0000313" key="3">
    <source>
        <dbReference type="Proteomes" id="UP000077755"/>
    </source>
</evidence>
<proteinExistence type="predicted"/>
<dbReference type="AlphaFoldDB" id="A0A161XCP3"/>
<feature type="compositionally biased region" description="Acidic residues" evidence="1">
    <location>
        <begin position="33"/>
        <end position="49"/>
    </location>
</feature>
<feature type="compositionally biased region" description="Acidic residues" evidence="1">
    <location>
        <begin position="62"/>
        <end position="74"/>
    </location>
</feature>
<reference evidence="2" key="2">
    <citation type="submission" date="2022-03" db="EMBL/GenBank/DDBJ databases">
        <title>Draft title - Genomic analysis of global carrot germplasm unveils the trajectory of domestication and the origin of high carotenoid orange carrot.</title>
        <authorList>
            <person name="Iorizzo M."/>
            <person name="Ellison S."/>
            <person name="Senalik D."/>
            <person name="Macko-Podgorni A."/>
            <person name="Grzebelus D."/>
            <person name="Bostan H."/>
            <person name="Rolling W."/>
            <person name="Curaba J."/>
            <person name="Simon P."/>
        </authorList>
    </citation>
    <scope>NUCLEOTIDE SEQUENCE</scope>
    <source>
        <tissue evidence="2">Leaf</tissue>
    </source>
</reference>
<evidence type="ECO:0000256" key="1">
    <source>
        <dbReference type="SAM" id="MobiDB-lite"/>
    </source>
</evidence>
<feature type="region of interest" description="Disordered" evidence="1">
    <location>
        <begin position="1"/>
        <end position="100"/>
    </location>
</feature>
<protein>
    <submittedName>
        <fullName evidence="2">Uncharacterized protein</fullName>
    </submittedName>
</protein>
<keyword evidence="3" id="KW-1185">Reference proteome</keyword>
<evidence type="ECO:0000313" key="2">
    <source>
        <dbReference type="EMBL" id="WOH04553.1"/>
    </source>
</evidence>